<dbReference type="OrthoDB" id="3748275at2"/>
<keyword evidence="2" id="KW-1003">Cell membrane</keyword>
<keyword evidence="4 6" id="KW-1133">Transmembrane helix</keyword>
<sequence>MSAAAAAGALVLVALLMILPPRGRGLHRLAAASSSPPGLVDRRRKLSLGGTDLTRTTGRRLGRLTLAAAISAVFLGSLGLHVLVSVAAVGVIVTVVFWQRAKHRRRSAAAVLRAQVIEACDVLSADLTAGRPPAEALDGAATICADLQIASAACRLGGDVPAALELLAENPGAEGLRALAAAWRVADESGAPFAAITDRLAESLRADEAIRRQTAASLAGARATARLLAVLPFFGAALGYALGADPITFLTATHPGAAVLAAGLALSITGLTWTDHLAKEQTP</sequence>
<evidence type="ECO:0000256" key="3">
    <source>
        <dbReference type="ARBA" id="ARBA00022692"/>
    </source>
</evidence>
<keyword evidence="9" id="KW-1185">Reference proteome</keyword>
<accession>A0A4R7TBE4</accession>
<evidence type="ECO:0000256" key="6">
    <source>
        <dbReference type="SAM" id="Phobius"/>
    </source>
</evidence>
<reference evidence="8 9" key="1">
    <citation type="submission" date="2019-03" db="EMBL/GenBank/DDBJ databases">
        <title>Genomic Encyclopedia of Type Strains, Phase III (KMG-III): the genomes of soil and plant-associated and newly described type strains.</title>
        <authorList>
            <person name="Whitman W."/>
        </authorList>
    </citation>
    <scope>NUCLEOTIDE SEQUENCE [LARGE SCALE GENOMIC DNA]</scope>
    <source>
        <strain evidence="8 9">VKM Ac-2575</strain>
    </source>
</reference>
<dbReference type="AlphaFoldDB" id="A0A4R7TBE4"/>
<feature type="domain" description="Type II secretion system protein GspF" evidence="7">
    <location>
        <begin position="120"/>
        <end position="237"/>
    </location>
</feature>
<comment type="caution">
    <text evidence="8">The sequence shown here is derived from an EMBL/GenBank/DDBJ whole genome shotgun (WGS) entry which is preliminary data.</text>
</comment>
<evidence type="ECO:0000259" key="7">
    <source>
        <dbReference type="Pfam" id="PF00482"/>
    </source>
</evidence>
<name>A0A4R7TBE4_9ACTN</name>
<feature type="transmembrane region" description="Helical" evidence="6">
    <location>
        <begin position="227"/>
        <end position="244"/>
    </location>
</feature>
<dbReference type="Proteomes" id="UP000295151">
    <property type="component" value="Unassembled WGS sequence"/>
</dbReference>
<evidence type="ECO:0000256" key="5">
    <source>
        <dbReference type="ARBA" id="ARBA00023136"/>
    </source>
</evidence>
<evidence type="ECO:0000256" key="1">
    <source>
        <dbReference type="ARBA" id="ARBA00004651"/>
    </source>
</evidence>
<dbReference type="InterPro" id="IPR018076">
    <property type="entry name" value="T2SS_GspF_dom"/>
</dbReference>
<evidence type="ECO:0000313" key="9">
    <source>
        <dbReference type="Proteomes" id="UP000295151"/>
    </source>
</evidence>
<dbReference type="GO" id="GO:0005886">
    <property type="term" value="C:plasma membrane"/>
    <property type="evidence" value="ECO:0007669"/>
    <property type="project" value="UniProtKB-SubCell"/>
</dbReference>
<dbReference type="PANTHER" id="PTHR35007">
    <property type="entry name" value="INTEGRAL MEMBRANE PROTEIN-RELATED"/>
    <property type="match status" value="1"/>
</dbReference>
<proteinExistence type="predicted"/>
<dbReference type="Pfam" id="PF00482">
    <property type="entry name" value="T2SSF"/>
    <property type="match status" value="1"/>
</dbReference>
<evidence type="ECO:0000256" key="4">
    <source>
        <dbReference type="ARBA" id="ARBA00022989"/>
    </source>
</evidence>
<dbReference type="EMBL" id="SOCE01000001">
    <property type="protein sequence ID" value="TDU89295.1"/>
    <property type="molecule type" value="Genomic_DNA"/>
</dbReference>
<feature type="transmembrane region" description="Helical" evidence="6">
    <location>
        <begin position="256"/>
        <end position="274"/>
    </location>
</feature>
<feature type="transmembrane region" description="Helical" evidence="6">
    <location>
        <begin position="66"/>
        <end position="98"/>
    </location>
</feature>
<evidence type="ECO:0000313" key="8">
    <source>
        <dbReference type="EMBL" id="TDU89295.1"/>
    </source>
</evidence>
<dbReference type="PANTHER" id="PTHR35007:SF4">
    <property type="entry name" value="CONSERVED TRANSMEMBRANE PROTEIN-RELATED"/>
    <property type="match status" value="1"/>
</dbReference>
<gene>
    <name evidence="8" type="ORF">EV138_2859</name>
</gene>
<dbReference type="RefSeq" id="WP_133979378.1">
    <property type="nucleotide sequence ID" value="NZ_SOCE01000001.1"/>
</dbReference>
<keyword evidence="5 6" id="KW-0472">Membrane</keyword>
<protein>
    <submittedName>
        <fullName evidence="8">Tight adherence protein B</fullName>
    </submittedName>
</protein>
<organism evidence="8 9">
    <name type="scientific">Kribbella voronezhensis</name>
    <dbReference type="NCBI Taxonomy" id="2512212"/>
    <lineage>
        <taxon>Bacteria</taxon>
        <taxon>Bacillati</taxon>
        <taxon>Actinomycetota</taxon>
        <taxon>Actinomycetes</taxon>
        <taxon>Propionibacteriales</taxon>
        <taxon>Kribbellaceae</taxon>
        <taxon>Kribbella</taxon>
    </lineage>
</organism>
<evidence type="ECO:0000256" key="2">
    <source>
        <dbReference type="ARBA" id="ARBA00022475"/>
    </source>
</evidence>
<keyword evidence="3 6" id="KW-0812">Transmembrane</keyword>
<comment type="subcellular location">
    <subcellularLocation>
        <location evidence="1">Cell membrane</location>
        <topology evidence="1">Multi-pass membrane protein</topology>
    </subcellularLocation>
</comment>